<dbReference type="InterPro" id="IPR011486">
    <property type="entry name" value="BBP2"/>
</dbReference>
<organism evidence="1 2">
    <name type="scientific">Puia dinghuensis</name>
    <dbReference type="NCBI Taxonomy" id="1792502"/>
    <lineage>
        <taxon>Bacteria</taxon>
        <taxon>Pseudomonadati</taxon>
        <taxon>Bacteroidota</taxon>
        <taxon>Chitinophagia</taxon>
        <taxon>Chitinophagales</taxon>
        <taxon>Chitinophagaceae</taxon>
        <taxon>Puia</taxon>
    </lineage>
</organism>
<reference evidence="1" key="2">
    <citation type="submission" date="2020-09" db="EMBL/GenBank/DDBJ databases">
        <authorList>
            <person name="Sun Q."/>
            <person name="Zhou Y."/>
        </authorList>
    </citation>
    <scope>NUCLEOTIDE SEQUENCE</scope>
    <source>
        <strain evidence="1">CGMCC 1.15448</strain>
    </source>
</reference>
<gene>
    <name evidence="1" type="ORF">GCM10011511_43680</name>
</gene>
<evidence type="ECO:0000313" key="2">
    <source>
        <dbReference type="Proteomes" id="UP000607559"/>
    </source>
</evidence>
<reference evidence="1" key="1">
    <citation type="journal article" date="2014" name="Int. J. Syst. Evol. Microbiol.">
        <title>Complete genome sequence of Corynebacterium casei LMG S-19264T (=DSM 44701T), isolated from a smear-ripened cheese.</title>
        <authorList>
            <consortium name="US DOE Joint Genome Institute (JGI-PGF)"/>
            <person name="Walter F."/>
            <person name="Albersmeier A."/>
            <person name="Kalinowski J."/>
            <person name="Ruckert C."/>
        </authorList>
    </citation>
    <scope>NUCLEOTIDE SEQUENCE</scope>
    <source>
        <strain evidence="1">CGMCC 1.15448</strain>
    </source>
</reference>
<name>A0A8J2XVE3_9BACT</name>
<dbReference type="AlphaFoldDB" id="A0A8J2XVE3"/>
<comment type="caution">
    <text evidence="1">The sequence shown here is derived from an EMBL/GenBank/DDBJ whole genome shotgun (WGS) entry which is preliminary data.</text>
</comment>
<accession>A0A8J2XVE3</accession>
<proteinExistence type="predicted"/>
<dbReference type="EMBL" id="BMJC01000005">
    <property type="protein sequence ID" value="GGB15211.1"/>
    <property type="molecule type" value="Genomic_DNA"/>
</dbReference>
<dbReference type="Pfam" id="PF07642">
    <property type="entry name" value="BBP2"/>
    <property type="match status" value="1"/>
</dbReference>
<keyword evidence="2" id="KW-1185">Reference proteome</keyword>
<evidence type="ECO:0008006" key="3">
    <source>
        <dbReference type="Google" id="ProtNLM"/>
    </source>
</evidence>
<sequence>MNQNTTTKTEFLTKTDSTVRGSGAKPGFLQRLFKKKDTAGIEASTPASAPFAFGDFSWLNGQSRKTSPPLIDSKWFTSDVTFDLNFTHSYNDPIDNTVVGSTALSRNNELQLSFLGFGGDIHVNNVRGRVMMQYGTRSTVVPRNDGSSYKGQYDLQTIYRYISEAYAGYHWDTWHGINLDAGIFMSYIGLFSYNNTENWGYQPSYTSDNTPWFFNGLRLQTFPTDKLKVELWLINGWQSYGTFNHSPGLGFSIYYRPKETVDYVSNFYYGKDDEGAPHRYRFHSDNSYQLRYINRKHGFVTKAAFSITGDIGIENGDGVSPFGSGLKGKADYKPAQNFISGMIYNRLWLGDNQKFAVTVGGGYMHNPGQYLVLAPTGYADTLFQNQTGPGSTFDAWDYSASLDYMPKDNITIKCEFVHRKVNAISPADASAPGSQLTGYFAGHGGVTSPSGYTNTSGPGGAYTYASNGASIAPPLSSWGGWQPDMVNSESRIILALLVRF</sequence>
<evidence type="ECO:0000313" key="1">
    <source>
        <dbReference type="EMBL" id="GGB15211.1"/>
    </source>
</evidence>
<protein>
    <recommendedName>
        <fullName evidence="3">Porin</fullName>
    </recommendedName>
</protein>
<dbReference type="Proteomes" id="UP000607559">
    <property type="component" value="Unassembled WGS sequence"/>
</dbReference>